<dbReference type="AlphaFoldDB" id="A0A067MG52"/>
<dbReference type="Proteomes" id="UP000027195">
    <property type="component" value="Unassembled WGS sequence"/>
</dbReference>
<dbReference type="Gene3D" id="1.10.8.10">
    <property type="entry name" value="DNA helicase RuvA subunit, C-terminal domain"/>
    <property type="match status" value="1"/>
</dbReference>
<dbReference type="InterPro" id="IPR044034">
    <property type="entry name" value="NAC-like_UBA"/>
</dbReference>
<accession>A0A067MG52</accession>
<evidence type="ECO:0000313" key="2">
    <source>
        <dbReference type="EMBL" id="KDQ10556.1"/>
    </source>
</evidence>
<dbReference type="OrthoDB" id="285219at2759"/>
<evidence type="ECO:0000259" key="1">
    <source>
        <dbReference type="Pfam" id="PF19026"/>
    </source>
</evidence>
<dbReference type="CDD" id="cd14361">
    <property type="entry name" value="UBA_HYPK"/>
    <property type="match status" value="1"/>
</dbReference>
<dbReference type="HOGENOM" id="CLU_175758_0_0_1"/>
<dbReference type="InParanoid" id="A0A067MG52"/>
<feature type="domain" description="Nascent polypeptide-associated complex subunit alpha-like UBA" evidence="1">
    <location>
        <begin position="54"/>
        <end position="91"/>
    </location>
</feature>
<keyword evidence="3" id="KW-1185">Reference proteome</keyword>
<dbReference type="Pfam" id="PF19026">
    <property type="entry name" value="UBA_HYPK"/>
    <property type="match status" value="1"/>
</dbReference>
<dbReference type="InterPro" id="IPR038922">
    <property type="entry name" value="HYPK_UBA"/>
</dbReference>
<dbReference type="STRING" id="930990.A0A067MG52"/>
<dbReference type="EMBL" id="KL198066">
    <property type="protein sequence ID" value="KDQ10556.1"/>
    <property type="molecule type" value="Genomic_DNA"/>
</dbReference>
<protein>
    <recommendedName>
        <fullName evidence="1">Nascent polypeptide-associated complex subunit alpha-like UBA domain-containing protein</fullName>
    </recommendedName>
</protein>
<gene>
    <name evidence="2" type="ORF">BOTBODRAFT_178036</name>
</gene>
<proteinExistence type="predicted"/>
<name>A0A067MG52_BOTB1</name>
<evidence type="ECO:0000313" key="3">
    <source>
        <dbReference type="Proteomes" id="UP000027195"/>
    </source>
</evidence>
<reference evidence="3" key="1">
    <citation type="journal article" date="2014" name="Proc. Natl. Acad. Sci. U.S.A.">
        <title>Extensive sampling of basidiomycete genomes demonstrates inadequacy of the white-rot/brown-rot paradigm for wood decay fungi.</title>
        <authorList>
            <person name="Riley R."/>
            <person name="Salamov A.A."/>
            <person name="Brown D.W."/>
            <person name="Nagy L.G."/>
            <person name="Floudas D."/>
            <person name="Held B.W."/>
            <person name="Levasseur A."/>
            <person name="Lombard V."/>
            <person name="Morin E."/>
            <person name="Otillar R."/>
            <person name="Lindquist E.A."/>
            <person name="Sun H."/>
            <person name="LaButti K.M."/>
            <person name="Schmutz J."/>
            <person name="Jabbour D."/>
            <person name="Luo H."/>
            <person name="Baker S.E."/>
            <person name="Pisabarro A.G."/>
            <person name="Walton J.D."/>
            <person name="Blanchette R.A."/>
            <person name="Henrissat B."/>
            <person name="Martin F."/>
            <person name="Cullen D."/>
            <person name="Hibbett D.S."/>
            <person name="Grigoriev I.V."/>
        </authorList>
    </citation>
    <scope>NUCLEOTIDE SEQUENCE [LARGE SCALE GENOMIC DNA]</scope>
    <source>
        <strain evidence="3">FD-172 SS1</strain>
    </source>
</reference>
<sequence>MTTTVARNGLPEAEVILNFADGFSYSKNRLDDAVADGIFEKPAAIKDKESIKPKEADVDLIVSELEISRFKAEKALIASEGDLVGALKSLCSPPSI</sequence>
<organism evidence="2 3">
    <name type="scientific">Botryobasidium botryosum (strain FD-172 SS1)</name>
    <dbReference type="NCBI Taxonomy" id="930990"/>
    <lineage>
        <taxon>Eukaryota</taxon>
        <taxon>Fungi</taxon>
        <taxon>Dikarya</taxon>
        <taxon>Basidiomycota</taxon>
        <taxon>Agaricomycotina</taxon>
        <taxon>Agaricomycetes</taxon>
        <taxon>Cantharellales</taxon>
        <taxon>Botryobasidiaceae</taxon>
        <taxon>Botryobasidium</taxon>
    </lineage>
</organism>